<comment type="caution">
    <text evidence="2">The sequence shown here is derived from an EMBL/GenBank/DDBJ whole genome shotgun (WGS) entry which is preliminary data.</text>
</comment>
<evidence type="ECO:0000313" key="3">
    <source>
        <dbReference type="Proteomes" id="UP001589775"/>
    </source>
</evidence>
<feature type="region of interest" description="Disordered" evidence="1">
    <location>
        <begin position="37"/>
        <end position="65"/>
    </location>
</feature>
<proteinExistence type="predicted"/>
<sequence length="65" mass="7644">MSDQAQPMDRLHRVMMSIKSETKSAKDPTRVFREFLSHLDHAQHPVPRRARGKPTPRRPSRKRAK</sequence>
<protein>
    <submittedName>
        <fullName evidence="2">Uncharacterized protein</fullName>
    </submittedName>
</protein>
<accession>A0ABV6ESS9</accession>
<reference evidence="2 3" key="1">
    <citation type="submission" date="2024-09" db="EMBL/GenBank/DDBJ databases">
        <authorList>
            <person name="Sun Q."/>
            <person name="Mori K."/>
        </authorList>
    </citation>
    <scope>NUCLEOTIDE SEQUENCE [LARGE SCALE GENOMIC DNA]</scope>
    <source>
        <strain evidence="2 3">KCTC 23279</strain>
    </source>
</reference>
<dbReference type="RefSeq" id="WP_378388063.1">
    <property type="nucleotide sequence ID" value="NZ_JBHLWM010000005.1"/>
</dbReference>
<dbReference type="EMBL" id="JBHLWM010000005">
    <property type="protein sequence ID" value="MFC0241269.1"/>
    <property type="molecule type" value="Genomic_DNA"/>
</dbReference>
<dbReference type="Proteomes" id="UP001589775">
    <property type="component" value="Unassembled WGS sequence"/>
</dbReference>
<keyword evidence="3" id="KW-1185">Reference proteome</keyword>
<gene>
    <name evidence="2" type="ORF">ACFFJ6_12365</name>
</gene>
<feature type="compositionally biased region" description="Basic residues" evidence="1">
    <location>
        <begin position="46"/>
        <end position="65"/>
    </location>
</feature>
<organism evidence="2 3">
    <name type="scientific">Rhodopseudomonas telluris</name>
    <dbReference type="NCBI Taxonomy" id="644215"/>
    <lineage>
        <taxon>Bacteria</taxon>
        <taxon>Pseudomonadati</taxon>
        <taxon>Pseudomonadota</taxon>
        <taxon>Alphaproteobacteria</taxon>
        <taxon>Hyphomicrobiales</taxon>
        <taxon>Nitrobacteraceae</taxon>
        <taxon>Rhodopseudomonas</taxon>
    </lineage>
</organism>
<evidence type="ECO:0000256" key="1">
    <source>
        <dbReference type="SAM" id="MobiDB-lite"/>
    </source>
</evidence>
<evidence type="ECO:0000313" key="2">
    <source>
        <dbReference type="EMBL" id="MFC0241269.1"/>
    </source>
</evidence>
<name>A0ABV6ESS9_9BRAD</name>